<reference evidence="2" key="1">
    <citation type="submission" date="2021-02" db="EMBL/GenBank/DDBJ databases">
        <authorList>
            <person name="Nowell W R."/>
        </authorList>
    </citation>
    <scope>NUCLEOTIDE SEQUENCE</scope>
</reference>
<dbReference type="SUPFAM" id="SSF52266">
    <property type="entry name" value="SGNH hydrolase"/>
    <property type="match status" value="1"/>
</dbReference>
<evidence type="ECO:0000256" key="1">
    <source>
        <dbReference type="SAM" id="MobiDB-lite"/>
    </source>
</evidence>
<feature type="compositionally biased region" description="Basic residues" evidence="1">
    <location>
        <begin position="1"/>
        <end position="10"/>
    </location>
</feature>
<dbReference type="Gene3D" id="3.40.50.1110">
    <property type="entry name" value="SGNH hydrolase"/>
    <property type="match status" value="1"/>
</dbReference>
<comment type="caution">
    <text evidence="2">The sequence shown here is derived from an EMBL/GenBank/DDBJ whole genome shotgun (WGS) entry which is preliminary data.</text>
</comment>
<sequence>HKLLQRKRARKNLEKKERRHNESITTARRRITIGLFLCRRKNNSSSPIRTTLNPNAKLYAIPYVDFISVGNKIPNEANCHRMMDVLTATIKDAASEANIGFIDSIQTAFKGHEMYSSDPYVDDFFASKNAAHPNAKGYAKIGQLVAAYLQSQ</sequence>
<gene>
    <name evidence="2" type="ORF">OVA965_LOCUS42622</name>
    <name evidence="3" type="ORF">TMI583_LOCUS44594</name>
</gene>
<feature type="non-terminal residue" evidence="2">
    <location>
        <position position="1"/>
    </location>
</feature>
<accession>A0A8S2G2Z0</accession>
<feature type="compositionally biased region" description="Basic and acidic residues" evidence="1">
    <location>
        <begin position="11"/>
        <end position="22"/>
    </location>
</feature>
<protein>
    <submittedName>
        <fullName evidence="2">Uncharacterized protein</fullName>
    </submittedName>
</protein>
<organism evidence="2 4">
    <name type="scientific">Didymodactylos carnosus</name>
    <dbReference type="NCBI Taxonomy" id="1234261"/>
    <lineage>
        <taxon>Eukaryota</taxon>
        <taxon>Metazoa</taxon>
        <taxon>Spiralia</taxon>
        <taxon>Gnathifera</taxon>
        <taxon>Rotifera</taxon>
        <taxon>Eurotatoria</taxon>
        <taxon>Bdelloidea</taxon>
        <taxon>Philodinida</taxon>
        <taxon>Philodinidae</taxon>
        <taxon>Didymodactylos</taxon>
    </lineage>
</organism>
<dbReference type="EMBL" id="CAJOBA010077293">
    <property type="protein sequence ID" value="CAF4423992.1"/>
    <property type="molecule type" value="Genomic_DNA"/>
</dbReference>
<proteinExistence type="predicted"/>
<feature type="region of interest" description="Disordered" evidence="1">
    <location>
        <begin position="1"/>
        <end position="23"/>
    </location>
</feature>
<dbReference type="AlphaFoldDB" id="A0A8S2G2Z0"/>
<evidence type="ECO:0000313" key="3">
    <source>
        <dbReference type="EMBL" id="CAF4423992.1"/>
    </source>
</evidence>
<dbReference type="EMBL" id="CAJNOK010053045">
    <property type="protein sequence ID" value="CAF1610496.1"/>
    <property type="molecule type" value="Genomic_DNA"/>
</dbReference>
<evidence type="ECO:0000313" key="2">
    <source>
        <dbReference type="EMBL" id="CAF1610496.1"/>
    </source>
</evidence>
<dbReference type="Proteomes" id="UP000682733">
    <property type="component" value="Unassembled WGS sequence"/>
</dbReference>
<evidence type="ECO:0000313" key="4">
    <source>
        <dbReference type="Proteomes" id="UP000677228"/>
    </source>
</evidence>
<name>A0A8S2G2Z0_9BILA</name>
<dbReference type="InterPro" id="IPR036514">
    <property type="entry name" value="SGNH_hydro_sf"/>
</dbReference>
<dbReference type="Proteomes" id="UP000677228">
    <property type="component" value="Unassembled WGS sequence"/>
</dbReference>